<evidence type="ECO:0000256" key="4">
    <source>
        <dbReference type="ARBA" id="ARBA00023163"/>
    </source>
</evidence>
<evidence type="ECO:0000256" key="5">
    <source>
        <dbReference type="ARBA" id="ARBA00023242"/>
    </source>
</evidence>
<evidence type="ECO:0000259" key="8">
    <source>
        <dbReference type="SMART" id="SM01370"/>
    </source>
</evidence>
<comment type="similarity">
    <text evidence="2">Belongs to the TAF7 family.</text>
</comment>
<comment type="subcellular location">
    <subcellularLocation>
        <location evidence="1">Nucleus</location>
    </subcellularLocation>
</comment>
<dbReference type="GO" id="GO:0005669">
    <property type="term" value="C:transcription factor TFIID complex"/>
    <property type="evidence" value="ECO:0007669"/>
    <property type="project" value="InterPro"/>
</dbReference>
<dbReference type="InterPro" id="IPR037817">
    <property type="entry name" value="TAF7"/>
</dbReference>
<feature type="domain" description="TAFII55 protein conserved region" evidence="8">
    <location>
        <begin position="14"/>
        <end position="166"/>
    </location>
</feature>
<protein>
    <recommendedName>
        <fullName evidence="8">TAFII55 protein conserved region domain-containing protein</fullName>
    </recommendedName>
</protein>
<keyword evidence="10" id="KW-1185">Reference proteome</keyword>
<evidence type="ECO:0000313" key="10">
    <source>
        <dbReference type="Proteomes" id="UP000274922"/>
    </source>
</evidence>
<keyword evidence="6" id="KW-0175">Coiled coil</keyword>
<feature type="coiled-coil region" evidence="6">
    <location>
        <begin position="249"/>
        <end position="306"/>
    </location>
</feature>
<dbReference type="STRING" id="1555241.A0A4P9X3K7"/>
<name>A0A4P9X3K7_9FUNG</name>
<feature type="compositionally biased region" description="Acidic residues" evidence="7">
    <location>
        <begin position="197"/>
        <end position="234"/>
    </location>
</feature>
<keyword evidence="4" id="KW-0804">Transcription</keyword>
<keyword evidence="3" id="KW-0805">Transcription regulation</keyword>
<evidence type="ECO:0000256" key="2">
    <source>
        <dbReference type="ARBA" id="ARBA00009368"/>
    </source>
</evidence>
<dbReference type="AlphaFoldDB" id="A0A4P9X3K7"/>
<dbReference type="PANTHER" id="PTHR12228:SF0">
    <property type="entry name" value="TATA-BOX BINDING PROTEIN ASSOCIATED FACTOR 7"/>
    <property type="match status" value="1"/>
</dbReference>
<dbReference type="Pfam" id="PF04658">
    <property type="entry name" value="TAFII55_N"/>
    <property type="match status" value="1"/>
</dbReference>
<feature type="region of interest" description="Disordered" evidence="7">
    <location>
        <begin position="172"/>
        <end position="246"/>
    </location>
</feature>
<dbReference type="GO" id="GO:0016251">
    <property type="term" value="F:RNA polymerase II general transcription initiation factor activity"/>
    <property type="evidence" value="ECO:0007669"/>
    <property type="project" value="TreeGrafter"/>
</dbReference>
<dbReference type="SMART" id="SM01370">
    <property type="entry name" value="TAFII55_N"/>
    <property type="match status" value="1"/>
</dbReference>
<dbReference type="InterPro" id="IPR006751">
    <property type="entry name" value="TAFII55_prot_cons_reg"/>
</dbReference>
<accession>A0A4P9X3K7</accession>
<sequence length="306" mass="33574">MTEASGYDDDETFLEEHVILRLPDEPLARSLRDRIVARDGLADVRIQMQDGRRGTFFVDGGAGGDAAAASAARGWPVQLVDLPCVIEAQRTQDQKQFYKVADISQMLLVGREAAQAPPDGLWPHGLTAPLSHVRERRFRKRLSRRAIENVEREVERLLLADIDCEDVVYELHEHDDEDDDEPEADADAEAGAVGAGDDADDADHDDAEADDGAGDGEGEGDAEGDGDEEGDGAADDAASAEAAERRHQIALLMEEIADWEVRIAEKQRQADTIPNPVIKRRFTDIVTRLRDELSQKQAQLSALTSE</sequence>
<evidence type="ECO:0000256" key="6">
    <source>
        <dbReference type="SAM" id="Coils"/>
    </source>
</evidence>
<organism evidence="9 10">
    <name type="scientific">Caulochytrium protostelioides</name>
    <dbReference type="NCBI Taxonomy" id="1555241"/>
    <lineage>
        <taxon>Eukaryota</taxon>
        <taxon>Fungi</taxon>
        <taxon>Fungi incertae sedis</taxon>
        <taxon>Chytridiomycota</taxon>
        <taxon>Chytridiomycota incertae sedis</taxon>
        <taxon>Chytridiomycetes</taxon>
        <taxon>Caulochytriales</taxon>
        <taxon>Caulochytriaceae</taxon>
        <taxon>Caulochytrium</taxon>
    </lineage>
</organism>
<proteinExistence type="inferred from homology"/>
<dbReference type="EMBL" id="ML014270">
    <property type="protein sequence ID" value="RKO99619.1"/>
    <property type="molecule type" value="Genomic_DNA"/>
</dbReference>
<dbReference type="GO" id="GO:0051123">
    <property type="term" value="P:RNA polymerase II preinitiation complex assembly"/>
    <property type="evidence" value="ECO:0007669"/>
    <property type="project" value="TreeGrafter"/>
</dbReference>
<evidence type="ECO:0000256" key="3">
    <source>
        <dbReference type="ARBA" id="ARBA00023015"/>
    </source>
</evidence>
<gene>
    <name evidence="9" type="ORF">CXG81DRAFT_14256</name>
</gene>
<dbReference type="PANTHER" id="PTHR12228">
    <property type="entry name" value="TRANSCRIPTION INITIATION FACTOR TFIID 55 KD SUBUNIT-RELATED"/>
    <property type="match status" value="1"/>
</dbReference>
<evidence type="ECO:0000256" key="7">
    <source>
        <dbReference type="SAM" id="MobiDB-lite"/>
    </source>
</evidence>
<evidence type="ECO:0000256" key="1">
    <source>
        <dbReference type="ARBA" id="ARBA00004123"/>
    </source>
</evidence>
<evidence type="ECO:0000313" key="9">
    <source>
        <dbReference type="EMBL" id="RKO99619.1"/>
    </source>
</evidence>
<feature type="compositionally biased region" description="Acidic residues" evidence="7">
    <location>
        <begin position="175"/>
        <end position="188"/>
    </location>
</feature>
<keyword evidence="5" id="KW-0539">Nucleus</keyword>
<reference evidence="10" key="1">
    <citation type="journal article" date="2018" name="Nat. Microbiol.">
        <title>Leveraging single-cell genomics to expand the fungal tree of life.</title>
        <authorList>
            <person name="Ahrendt S.R."/>
            <person name="Quandt C.A."/>
            <person name="Ciobanu D."/>
            <person name="Clum A."/>
            <person name="Salamov A."/>
            <person name="Andreopoulos B."/>
            <person name="Cheng J.F."/>
            <person name="Woyke T."/>
            <person name="Pelin A."/>
            <person name="Henrissat B."/>
            <person name="Reynolds N.K."/>
            <person name="Benny G.L."/>
            <person name="Smith M.E."/>
            <person name="James T.Y."/>
            <person name="Grigoriev I.V."/>
        </authorList>
    </citation>
    <scope>NUCLEOTIDE SEQUENCE [LARGE SCALE GENOMIC DNA]</scope>
    <source>
        <strain evidence="10">ATCC 52028</strain>
    </source>
</reference>
<dbReference type="Proteomes" id="UP000274922">
    <property type="component" value="Unassembled WGS sequence"/>
</dbReference>
<dbReference type="OrthoDB" id="153872at2759"/>